<dbReference type="Proteomes" id="UP001482620">
    <property type="component" value="Unassembled WGS sequence"/>
</dbReference>
<keyword evidence="2" id="KW-1185">Reference proteome</keyword>
<protein>
    <submittedName>
        <fullName evidence="1">Uncharacterized protein</fullName>
    </submittedName>
</protein>
<reference evidence="1 2" key="1">
    <citation type="submission" date="2021-06" db="EMBL/GenBank/DDBJ databases">
        <authorList>
            <person name="Palmer J.M."/>
        </authorList>
    </citation>
    <scope>NUCLEOTIDE SEQUENCE [LARGE SCALE GENOMIC DNA]</scope>
    <source>
        <strain evidence="2">if_2019</strain>
        <tissue evidence="1">Muscle</tissue>
    </source>
</reference>
<accession>A0ABV0TAP2</accession>
<dbReference type="EMBL" id="JAHRIQ010024106">
    <property type="protein sequence ID" value="MEQ2228758.1"/>
    <property type="molecule type" value="Genomic_DNA"/>
</dbReference>
<organism evidence="1 2">
    <name type="scientific">Ilyodon furcidens</name>
    <name type="common">goldbreast splitfin</name>
    <dbReference type="NCBI Taxonomy" id="33524"/>
    <lineage>
        <taxon>Eukaryota</taxon>
        <taxon>Metazoa</taxon>
        <taxon>Chordata</taxon>
        <taxon>Craniata</taxon>
        <taxon>Vertebrata</taxon>
        <taxon>Euteleostomi</taxon>
        <taxon>Actinopterygii</taxon>
        <taxon>Neopterygii</taxon>
        <taxon>Teleostei</taxon>
        <taxon>Neoteleostei</taxon>
        <taxon>Acanthomorphata</taxon>
        <taxon>Ovalentaria</taxon>
        <taxon>Atherinomorphae</taxon>
        <taxon>Cyprinodontiformes</taxon>
        <taxon>Goodeidae</taxon>
        <taxon>Ilyodon</taxon>
    </lineage>
</organism>
<sequence>MFGAHRLLWIGAGPVLEGVAQGVSGSHCSVVMSTHKPEFSLHSNQLLNWPVVSGSLSYVGVLKSAGQARHSGVGHTNLSSTTCHSTTSIHQ</sequence>
<proteinExistence type="predicted"/>
<name>A0ABV0TAP2_9TELE</name>
<evidence type="ECO:0000313" key="2">
    <source>
        <dbReference type="Proteomes" id="UP001482620"/>
    </source>
</evidence>
<comment type="caution">
    <text evidence="1">The sequence shown here is derived from an EMBL/GenBank/DDBJ whole genome shotgun (WGS) entry which is preliminary data.</text>
</comment>
<gene>
    <name evidence="1" type="ORF">ILYODFUR_012087</name>
</gene>
<evidence type="ECO:0000313" key="1">
    <source>
        <dbReference type="EMBL" id="MEQ2228758.1"/>
    </source>
</evidence>